<comment type="caution">
    <text evidence="4">The sequence shown here is derived from an EMBL/GenBank/DDBJ whole genome shotgun (WGS) entry which is preliminary data.</text>
</comment>
<keyword evidence="5" id="KW-1185">Reference proteome</keyword>
<dbReference type="InterPro" id="IPR036028">
    <property type="entry name" value="SH3-like_dom_sf"/>
</dbReference>
<feature type="domain" description="SH3b" evidence="3">
    <location>
        <begin position="100"/>
        <end position="167"/>
    </location>
</feature>
<dbReference type="SMART" id="SM00460">
    <property type="entry name" value="TGc"/>
    <property type="match status" value="1"/>
</dbReference>
<evidence type="ECO:0000256" key="2">
    <source>
        <dbReference type="SAM" id="SignalP"/>
    </source>
</evidence>
<feature type="domain" description="SH3b" evidence="3">
    <location>
        <begin position="427"/>
        <end position="493"/>
    </location>
</feature>
<evidence type="ECO:0000259" key="3">
    <source>
        <dbReference type="PROSITE" id="PS51781"/>
    </source>
</evidence>
<accession>A0AAE3AI81</accession>
<feature type="domain" description="SH3b" evidence="3">
    <location>
        <begin position="32"/>
        <end position="96"/>
    </location>
</feature>
<dbReference type="PROSITE" id="PS51781">
    <property type="entry name" value="SH3B"/>
    <property type="match status" value="6"/>
</dbReference>
<dbReference type="SUPFAM" id="SSF54001">
    <property type="entry name" value="Cysteine proteinases"/>
    <property type="match status" value="1"/>
</dbReference>
<organism evidence="4 5">
    <name type="scientific">Hominenteromicrobium mulieris</name>
    <dbReference type="NCBI Taxonomy" id="2885357"/>
    <lineage>
        <taxon>Bacteria</taxon>
        <taxon>Bacillati</taxon>
        <taxon>Bacillota</taxon>
        <taxon>Clostridia</taxon>
        <taxon>Eubacteriales</taxon>
        <taxon>Oscillospiraceae</taxon>
        <taxon>Hominenteromicrobium</taxon>
    </lineage>
</organism>
<gene>
    <name evidence="4" type="ORF">LKD31_07535</name>
</gene>
<dbReference type="SUPFAM" id="SSF50044">
    <property type="entry name" value="SH3-domain"/>
    <property type="match status" value="2"/>
</dbReference>
<dbReference type="SMART" id="SM00287">
    <property type="entry name" value="SH3b"/>
    <property type="match status" value="6"/>
</dbReference>
<feature type="domain" description="SH3b" evidence="3">
    <location>
        <begin position="266"/>
        <end position="331"/>
    </location>
</feature>
<dbReference type="InterPro" id="IPR052354">
    <property type="entry name" value="Cell_Wall_Dynamics_Protein"/>
</dbReference>
<evidence type="ECO:0000313" key="5">
    <source>
        <dbReference type="Proteomes" id="UP001199424"/>
    </source>
</evidence>
<dbReference type="Proteomes" id="UP001199424">
    <property type="component" value="Unassembled WGS sequence"/>
</dbReference>
<sequence>MQYRKRMIRKGTALLLSALLLASAMPFAVSAEEVSAKTTEYVNFRTGPGTNYSSKGVIPSGTGITVTDTSNSEWYAVRLSDGSTGYIYAEYISVSGSNNAEDGEVNAKTTADVNFRSGPGTNYNSKAVIGSGTGIIVTDTGNSQWYAVRLTNGSTGYIYAEYIRITGDVGTPSAPAEPTPAPSNPEAEQTAKTTEYVNFRTGPGINYSSKGVISLGTTVTVTDTSNSQWYAVRLSNGSTGYIFAQYLKLTGNASAPTATPAPSDPANEKTAKTTEYVNFRTGPGTNYSSKGVISLGTTVTVTDTSNSQWYAVRLANGSTGYIFAQYIKITSTPSATATPAPTPTPAPSDPSKEQTAKTTEYVNFRTGPGTNYSSKGVIPSGTAITVTDTSNSQWYAVRLADGSTGYIYAQYIKITSATATPAPTEAPADGTVRAKTTADVNLRKGAGTNYGVIRVVGNNTAVTVTEATNTWYKVKLSDGTEGYLYAQYVTVTSGDINSVKKEETTDPSTLTEAEQKAKAVLDTIGWDLRAAYNWSAHALPYYTLGPEVTGNSVHSEWYANFGFDNHKGNCYVMAATFQKMAKLLGYDAHLVEGYIRTYNGRGRHGWVEIDMNGTTYVFDPNFEYGGYGNGYQINYGMSGTFKYIDYARVD</sequence>
<feature type="domain" description="SH3b" evidence="3">
    <location>
        <begin position="186"/>
        <end position="251"/>
    </location>
</feature>
<dbReference type="Pfam" id="PF08239">
    <property type="entry name" value="SH3_3"/>
    <property type="match status" value="6"/>
</dbReference>
<keyword evidence="2" id="KW-0732">Signal</keyword>
<dbReference type="Gene3D" id="2.30.30.40">
    <property type="entry name" value="SH3 Domains"/>
    <property type="match status" value="6"/>
</dbReference>
<feature type="region of interest" description="Disordered" evidence="1">
    <location>
        <begin position="334"/>
        <end position="357"/>
    </location>
</feature>
<reference evidence="4" key="1">
    <citation type="submission" date="2021-10" db="EMBL/GenBank/DDBJ databases">
        <title>Anaerobic single-cell dispensing facilitates the cultivation of human gut bacteria.</title>
        <authorList>
            <person name="Afrizal A."/>
        </authorList>
    </citation>
    <scope>NUCLEOTIDE SEQUENCE</scope>
    <source>
        <strain evidence="4">CLA-AA-H250</strain>
    </source>
</reference>
<dbReference type="AlphaFoldDB" id="A0AAE3AI81"/>
<evidence type="ECO:0000313" key="4">
    <source>
        <dbReference type="EMBL" id="MCC2136867.1"/>
    </source>
</evidence>
<dbReference type="RefSeq" id="WP_308449227.1">
    <property type="nucleotide sequence ID" value="NZ_JAJEQC010000006.1"/>
</dbReference>
<dbReference type="InterPro" id="IPR002931">
    <property type="entry name" value="Transglutaminase-like"/>
</dbReference>
<feature type="chain" id="PRO_5042031675" evidence="2">
    <location>
        <begin position="32"/>
        <end position="650"/>
    </location>
</feature>
<dbReference type="EMBL" id="JAJEQC010000006">
    <property type="protein sequence ID" value="MCC2136867.1"/>
    <property type="molecule type" value="Genomic_DNA"/>
</dbReference>
<evidence type="ECO:0000256" key="1">
    <source>
        <dbReference type="SAM" id="MobiDB-lite"/>
    </source>
</evidence>
<feature type="signal peptide" evidence="2">
    <location>
        <begin position="1"/>
        <end position="31"/>
    </location>
</feature>
<protein>
    <submittedName>
        <fullName evidence="4">SH3 domain-containing protein</fullName>
    </submittedName>
</protein>
<feature type="domain" description="SH3b" evidence="3">
    <location>
        <begin position="351"/>
        <end position="416"/>
    </location>
</feature>
<name>A0AAE3AI81_9FIRM</name>
<feature type="region of interest" description="Disordered" evidence="1">
    <location>
        <begin position="170"/>
        <end position="190"/>
    </location>
</feature>
<dbReference type="InterPro" id="IPR038765">
    <property type="entry name" value="Papain-like_cys_pep_sf"/>
</dbReference>
<proteinExistence type="predicted"/>
<dbReference type="InterPro" id="IPR003646">
    <property type="entry name" value="SH3-like_bac-type"/>
</dbReference>
<dbReference type="PANTHER" id="PTHR34408">
    <property type="entry name" value="FAMILY PROTEIN, PUTATIVE-RELATED"/>
    <property type="match status" value="1"/>
</dbReference>
<dbReference type="Pfam" id="PF01841">
    <property type="entry name" value="Transglut_core"/>
    <property type="match status" value="1"/>
</dbReference>
<dbReference type="PANTHER" id="PTHR34408:SF1">
    <property type="entry name" value="GLYCOSYL HYDROLASE FAMILY 19 DOMAIN-CONTAINING PROTEIN HI_1415"/>
    <property type="match status" value="1"/>
</dbReference>